<dbReference type="Proteomes" id="UP001558850">
    <property type="component" value="Unassembled WGS sequence"/>
</dbReference>
<name>A0ACC6TZ90_9BURK</name>
<keyword evidence="2" id="KW-1185">Reference proteome</keyword>
<protein>
    <submittedName>
        <fullName evidence="1">Uncharacterized protein</fullName>
    </submittedName>
</protein>
<gene>
    <name evidence="1" type="ORF">AB4Y32_12225</name>
</gene>
<dbReference type="EMBL" id="JBFRCH010000005">
    <property type="protein sequence ID" value="MEX3932562.1"/>
    <property type="molecule type" value="Genomic_DNA"/>
</dbReference>
<sequence length="154" mass="15518">MKTSRLAVDLLGACVVAAGLAAPLAAGATPQFSTGGTITFTGAIVAPSYGIATSVSEYSQGFRTDVPLNRNASTVDVKFTRAPNTSTAAHVYVLVNTASGVTAPRTLTTRFVDNAKRAAPQTGTQFSMGRAGGTLSIASGAVGESAVTVVVSYD</sequence>
<reference evidence="1" key="1">
    <citation type="submission" date="2024-07" db="EMBL/GenBank/DDBJ databases">
        <title>A survey of Mimosa microsymbionts across Brazilian biomes reveals a high diversity of Paraburkholderia nodulating endemic species, but also that Cupriavidus is common as a symbiont of widespread species.</title>
        <authorList>
            <person name="Rouws L."/>
            <person name="Barauna A."/>
            <person name="Beukes C."/>
            <person name="Rouws J.R.C."/>
            <person name="De Faria S.M."/>
            <person name="Gross E."/>
            <person name="Bueno Dos Reis Junior F."/>
            <person name="Simon M.F."/>
            <person name="Maluk M."/>
            <person name="Odee D.W."/>
            <person name="Kenicer G."/>
            <person name="Young J.P.W."/>
            <person name="Reis V.M."/>
            <person name="Zilli J."/>
            <person name="James E.K."/>
        </authorList>
    </citation>
    <scope>NUCLEOTIDE SEQUENCE</scope>
    <source>
        <strain evidence="1">EG181B</strain>
    </source>
</reference>
<comment type="caution">
    <text evidence="1">The sequence shown here is derived from an EMBL/GenBank/DDBJ whole genome shotgun (WGS) entry which is preliminary data.</text>
</comment>
<accession>A0ACC6TZ90</accession>
<proteinExistence type="predicted"/>
<evidence type="ECO:0000313" key="1">
    <source>
        <dbReference type="EMBL" id="MEX3932562.1"/>
    </source>
</evidence>
<organism evidence="1 2">
    <name type="scientific">Paraburkholderia phymatum</name>
    <dbReference type="NCBI Taxonomy" id="148447"/>
    <lineage>
        <taxon>Bacteria</taxon>
        <taxon>Pseudomonadati</taxon>
        <taxon>Pseudomonadota</taxon>
        <taxon>Betaproteobacteria</taxon>
        <taxon>Burkholderiales</taxon>
        <taxon>Burkholderiaceae</taxon>
        <taxon>Paraburkholderia</taxon>
    </lineage>
</organism>
<evidence type="ECO:0000313" key="2">
    <source>
        <dbReference type="Proteomes" id="UP001558850"/>
    </source>
</evidence>